<organism evidence="9 10">
    <name type="scientific">Microbacterium keratanolyticum</name>
    <dbReference type="NCBI Taxonomy" id="67574"/>
    <lineage>
        <taxon>Bacteria</taxon>
        <taxon>Bacillati</taxon>
        <taxon>Actinomycetota</taxon>
        <taxon>Actinomycetes</taxon>
        <taxon>Micrococcales</taxon>
        <taxon>Microbacteriaceae</taxon>
        <taxon>Microbacterium</taxon>
    </lineage>
</organism>
<dbReference type="SUPFAM" id="SSF161098">
    <property type="entry name" value="MetI-like"/>
    <property type="match status" value="1"/>
</dbReference>
<comment type="subcellular location">
    <subcellularLocation>
        <location evidence="1 7">Cell membrane</location>
        <topology evidence="1 7">Multi-pass membrane protein</topology>
    </subcellularLocation>
</comment>
<feature type="transmembrane region" description="Helical" evidence="7">
    <location>
        <begin position="200"/>
        <end position="225"/>
    </location>
</feature>
<dbReference type="GO" id="GO:0005886">
    <property type="term" value="C:plasma membrane"/>
    <property type="evidence" value="ECO:0007669"/>
    <property type="project" value="UniProtKB-SubCell"/>
</dbReference>
<dbReference type="EMBL" id="BSET01000001">
    <property type="protein sequence ID" value="GLK01190.1"/>
    <property type="molecule type" value="Genomic_DNA"/>
</dbReference>
<reference evidence="9" key="1">
    <citation type="journal article" date="2014" name="Int. J. Syst. Evol. Microbiol.">
        <title>Complete genome sequence of Corynebacterium casei LMG S-19264T (=DSM 44701T), isolated from a smear-ripened cheese.</title>
        <authorList>
            <consortium name="US DOE Joint Genome Institute (JGI-PGF)"/>
            <person name="Walter F."/>
            <person name="Albersmeier A."/>
            <person name="Kalinowski J."/>
            <person name="Ruckert C."/>
        </authorList>
    </citation>
    <scope>NUCLEOTIDE SEQUENCE</scope>
    <source>
        <strain evidence="9">VKM Ac-1958</strain>
    </source>
</reference>
<evidence type="ECO:0000256" key="7">
    <source>
        <dbReference type="RuleBase" id="RU363032"/>
    </source>
</evidence>
<feature type="transmembrane region" description="Helical" evidence="7">
    <location>
        <begin position="159"/>
        <end position="179"/>
    </location>
</feature>
<dbReference type="PANTHER" id="PTHR43744">
    <property type="entry name" value="ABC TRANSPORTER PERMEASE PROTEIN MG189-RELATED-RELATED"/>
    <property type="match status" value="1"/>
</dbReference>
<keyword evidence="3" id="KW-1003">Cell membrane</keyword>
<keyword evidence="4 7" id="KW-0812">Transmembrane</keyword>
<keyword evidence="10" id="KW-1185">Reference proteome</keyword>
<keyword evidence="5 7" id="KW-1133">Transmembrane helix</keyword>
<dbReference type="Pfam" id="PF00528">
    <property type="entry name" value="BPD_transp_1"/>
    <property type="match status" value="1"/>
</dbReference>
<name>A0A9W6M7T4_9MICO</name>
<sequence length="295" mass="32918">MTTDIKIDYTREIGVVGRRNKAPRSVLRHGLLIGFGLVMLYPLIWMVGASFKESSDIFTEIWPFPDPVVLENYERGWRGSGVGFGTYFLNSTIVAVLSVVGNLFACTLAGYAFARLSFKFRAVFFACMMATLMLPHHVLMVPQYILFANLGWVNTFLPLITPKFLAVDAFFVFLMVQFLRGLPRELDEAAKIDGAGPWRTFWHVILPLTLPALATTSIFTFIWTWNDFLSPMIYLQDPRTYTVPLGLNSFLDASGDSAWGPMFAMAVLSLGPLFGFFLAGQKYLTTGIATTGLKG</sequence>
<dbReference type="CDD" id="cd06261">
    <property type="entry name" value="TM_PBP2"/>
    <property type="match status" value="1"/>
</dbReference>
<dbReference type="Proteomes" id="UP001142325">
    <property type="component" value="Unassembled WGS sequence"/>
</dbReference>
<comment type="similarity">
    <text evidence="7">Belongs to the binding-protein-dependent transport system permease family.</text>
</comment>
<feature type="transmembrane region" description="Helical" evidence="7">
    <location>
        <begin position="26"/>
        <end position="48"/>
    </location>
</feature>
<evidence type="ECO:0000259" key="8">
    <source>
        <dbReference type="PROSITE" id="PS50928"/>
    </source>
</evidence>
<accession>A0A9W6M7T4</accession>
<keyword evidence="2 7" id="KW-0813">Transport</keyword>
<dbReference type="AlphaFoldDB" id="A0A9W6M7T4"/>
<feature type="transmembrane region" description="Helical" evidence="7">
    <location>
        <begin position="120"/>
        <end position="139"/>
    </location>
</feature>
<feature type="domain" description="ABC transmembrane type-1" evidence="8">
    <location>
        <begin position="88"/>
        <end position="280"/>
    </location>
</feature>
<proteinExistence type="inferred from homology"/>
<dbReference type="PROSITE" id="PS50928">
    <property type="entry name" value="ABC_TM1"/>
    <property type="match status" value="1"/>
</dbReference>
<feature type="transmembrane region" description="Helical" evidence="7">
    <location>
        <begin position="87"/>
        <end position="113"/>
    </location>
</feature>
<dbReference type="InterPro" id="IPR000515">
    <property type="entry name" value="MetI-like"/>
</dbReference>
<protein>
    <submittedName>
        <fullName evidence="9">ABC transporter permease</fullName>
    </submittedName>
</protein>
<dbReference type="GO" id="GO:0055085">
    <property type="term" value="P:transmembrane transport"/>
    <property type="evidence" value="ECO:0007669"/>
    <property type="project" value="InterPro"/>
</dbReference>
<dbReference type="PANTHER" id="PTHR43744:SF6">
    <property type="entry name" value="ABC TRANSPORTER PERMEASE PROTEIN YESQ-RELATED"/>
    <property type="match status" value="1"/>
</dbReference>
<evidence type="ECO:0000313" key="9">
    <source>
        <dbReference type="EMBL" id="GLK01190.1"/>
    </source>
</evidence>
<evidence type="ECO:0000256" key="5">
    <source>
        <dbReference type="ARBA" id="ARBA00022989"/>
    </source>
</evidence>
<dbReference type="Gene3D" id="1.10.3720.10">
    <property type="entry name" value="MetI-like"/>
    <property type="match status" value="1"/>
</dbReference>
<dbReference type="RefSeq" id="WP_204938840.1">
    <property type="nucleotide sequence ID" value="NZ_BAAAUM010000001.1"/>
</dbReference>
<feature type="transmembrane region" description="Helical" evidence="7">
    <location>
        <begin position="258"/>
        <end position="279"/>
    </location>
</feature>
<evidence type="ECO:0000256" key="4">
    <source>
        <dbReference type="ARBA" id="ARBA00022692"/>
    </source>
</evidence>
<comment type="caution">
    <text evidence="9">The sequence shown here is derived from an EMBL/GenBank/DDBJ whole genome shotgun (WGS) entry which is preliminary data.</text>
</comment>
<evidence type="ECO:0000256" key="1">
    <source>
        <dbReference type="ARBA" id="ARBA00004651"/>
    </source>
</evidence>
<evidence type="ECO:0000313" key="10">
    <source>
        <dbReference type="Proteomes" id="UP001142325"/>
    </source>
</evidence>
<reference evidence="9" key="2">
    <citation type="submission" date="2023-01" db="EMBL/GenBank/DDBJ databases">
        <authorList>
            <person name="Sun Q."/>
            <person name="Evtushenko L."/>
        </authorList>
    </citation>
    <scope>NUCLEOTIDE SEQUENCE</scope>
    <source>
        <strain evidence="9">VKM Ac-1958</strain>
    </source>
</reference>
<gene>
    <name evidence="9" type="ORF">GCM10017596_09050</name>
</gene>
<evidence type="ECO:0000256" key="3">
    <source>
        <dbReference type="ARBA" id="ARBA00022475"/>
    </source>
</evidence>
<evidence type="ECO:0000256" key="6">
    <source>
        <dbReference type="ARBA" id="ARBA00023136"/>
    </source>
</evidence>
<dbReference type="InterPro" id="IPR035906">
    <property type="entry name" value="MetI-like_sf"/>
</dbReference>
<evidence type="ECO:0000256" key="2">
    <source>
        <dbReference type="ARBA" id="ARBA00022448"/>
    </source>
</evidence>
<keyword evidence="6 7" id="KW-0472">Membrane</keyword>